<dbReference type="WBParaSite" id="ECPE_0000571001-mRNA-1">
    <property type="protein sequence ID" value="ECPE_0000571001-mRNA-1"/>
    <property type="gene ID" value="ECPE_0000571001"/>
</dbReference>
<dbReference type="OrthoDB" id="6242194at2759"/>
<evidence type="ECO:0000313" key="1">
    <source>
        <dbReference type="EMBL" id="VDP76289.1"/>
    </source>
</evidence>
<dbReference type="EMBL" id="UZAN01042578">
    <property type="protein sequence ID" value="VDP76289.1"/>
    <property type="molecule type" value="Genomic_DNA"/>
</dbReference>
<name>A0A183AFG2_9TREM</name>
<sequence length="88" mass="10077">MRFKVHPANLSVIPIYAPNFSSDKIVMDEFYDSLQSLVNEVPEPDLLAISGDWNARPGPQEEATRRIVRWFGLGQRYENGDRVLSSRL</sequence>
<protein>
    <submittedName>
        <fullName evidence="3">Endo/exonuclease/phosphatase domain-containing protein</fullName>
    </submittedName>
</protein>
<accession>A0A183AFG2</accession>
<keyword evidence="2" id="KW-1185">Reference proteome</keyword>
<dbReference type="AlphaFoldDB" id="A0A183AFG2"/>
<dbReference type="SUPFAM" id="SSF56219">
    <property type="entry name" value="DNase I-like"/>
    <property type="match status" value="1"/>
</dbReference>
<dbReference type="Proteomes" id="UP000272942">
    <property type="component" value="Unassembled WGS sequence"/>
</dbReference>
<evidence type="ECO:0000313" key="2">
    <source>
        <dbReference type="Proteomes" id="UP000272942"/>
    </source>
</evidence>
<proteinExistence type="predicted"/>
<reference evidence="1 2" key="2">
    <citation type="submission" date="2018-11" db="EMBL/GenBank/DDBJ databases">
        <authorList>
            <consortium name="Pathogen Informatics"/>
        </authorList>
    </citation>
    <scope>NUCLEOTIDE SEQUENCE [LARGE SCALE GENOMIC DNA]</scope>
    <source>
        <strain evidence="1 2">Egypt</strain>
    </source>
</reference>
<dbReference type="InterPro" id="IPR036691">
    <property type="entry name" value="Endo/exonu/phosph_ase_sf"/>
</dbReference>
<reference evidence="3" key="1">
    <citation type="submission" date="2016-06" db="UniProtKB">
        <authorList>
            <consortium name="WormBaseParasite"/>
        </authorList>
    </citation>
    <scope>IDENTIFICATION</scope>
</reference>
<organism evidence="3">
    <name type="scientific">Echinostoma caproni</name>
    <dbReference type="NCBI Taxonomy" id="27848"/>
    <lineage>
        <taxon>Eukaryota</taxon>
        <taxon>Metazoa</taxon>
        <taxon>Spiralia</taxon>
        <taxon>Lophotrochozoa</taxon>
        <taxon>Platyhelminthes</taxon>
        <taxon>Trematoda</taxon>
        <taxon>Digenea</taxon>
        <taxon>Plagiorchiida</taxon>
        <taxon>Echinostomata</taxon>
        <taxon>Echinostomatoidea</taxon>
        <taxon>Echinostomatidae</taxon>
        <taxon>Echinostoma</taxon>
    </lineage>
</organism>
<dbReference type="Gene3D" id="3.60.10.10">
    <property type="entry name" value="Endonuclease/exonuclease/phosphatase"/>
    <property type="match status" value="1"/>
</dbReference>
<evidence type="ECO:0000313" key="3">
    <source>
        <dbReference type="WBParaSite" id="ECPE_0000571001-mRNA-1"/>
    </source>
</evidence>
<gene>
    <name evidence="1" type="ORF">ECPE_LOCUS5697</name>
</gene>